<evidence type="ECO:0000313" key="1">
    <source>
        <dbReference type="EMBL" id="BAC31898.1"/>
    </source>
</evidence>
<evidence type="ECO:0000313" key="2">
    <source>
        <dbReference type="MGI" id="MGI:3652303"/>
    </source>
</evidence>
<reference evidence="1" key="3">
    <citation type="journal article" date="2000" name="Genome Res.">
        <title>RIKEN integrated sequence analysis (RISA) system--384-format sequencing pipeline with 384 multicapillary sequencer.</title>
        <authorList>
            <person name="Shibata K."/>
            <person name="Itoh M."/>
            <person name="Aizawa K."/>
            <person name="Nagaoka S."/>
            <person name="Sasaki N."/>
            <person name="Carninci P."/>
            <person name="Konno H."/>
            <person name="Akiyama J."/>
            <person name="Nishi K."/>
            <person name="Kitsunai T."/>
            <person name="Tashiro H."/>
            <person name="Itoh M."/>
            <person name="Sumi N."/>
            <person name="Ishii Y."/>
            <person name="Nakamura S."/>
            <person name="Hazama M."/>
            <person name="Nishine T."/>
            <person name="Harada A."/>
            <person name="Yamamoto R."/>
            <person name="Matsumoto H."/>
            <person name="Sakaguchi S."/>
            <person name="Ikegami T."/>
            <person name="Kashiwagi K."/>
            <person name="Fujiwake S."/>
            <person name="Inoue K."/>
            <person name="Togawa Y."/>
            <person name="Izawa M."/>
            <person name="Ohara E."/>
            <person name="Watahiki M."/>
            <person name="Yoneda Y."/>
            <person name="Ishikawa T."/>
            <person name="Ozawa K."/>
            <person name="Tanaka T."/>
            <person name="Matsuura S."/>
            <person name="Kawai J."/>
            <person name="Okazaki Y."/>
            <person name="Muramatsu M."/>
            <person name="Inoue Y."/>
            <person name="Kira A."/>
            <person name="Hayashizaki Y."/>
        </authorList>
    </citation>
    <scope>NUCLEOTIDE SEQUENCE</scope>
    <source>
        <strain evidence="1">C57BL/6J</strain>
        <tissue evidence="1">Retina</tissue>
    </source>
</reference>
<reference evidence="1" key="6">
    <citation type="journal article" date="2002" name="Nature">
        <title>Analysis of the mouse transcriptome based on functional annotation of 60,770 full-length cDNAs.</title>
        <authorList>
            <consortium name="The FANTOM Consortium and the RIKEN Genome Exploration Research Group Phase I and II Team"/>
        </authorList>
    </citation>
    <scope>NUCLEOTIDE SEQUENCE</scope>
    <source>
        <strain evidence="1">C57BL/6J</strain>
        <tissue evidence="1">Retina</tissue>
    </source>
</reference>
<reference evidence="1" key="1">
    <citation type="journal article" date="1999" name="Methods Enzymol.">
        <title>High-efficiency full-length cDNA cloning.</title>
        <authorList>
            <person name="Carninci P."/>
            <person name="Hayashizaki Y."/>
        </authorList>
    </citation>
    <scope>NUCLEOTIDE SEQUENCE</scope>
    <source>
        <strain evidence="1">C57BL/6J</strain>
        <tissue evidence="1">Retina</tissue>
    </source>
</reference>
<reference evidence="1" key="4">
    <citation type="journal article" date="2001" name="Nature">
        <title>Functional annotation of a full-length mouse cDNA collection.</title>
        <authorList>
            <consortium name="The RIKEN Genome Exploration Research Group Phase II Team and the FANTOM Consortium"/>
        </authorList>
    </citation>
    <scope>NUCLEOTIDE SEQUENCE</scope>
    <source>
        <strain evidence="1">C57BL/6J</strain>
        <tissue evidence="1">Retina</tissue>
    </source>
</reference>
<name>Q8C8V9_MOUSE</name>
<reference evidence="1" key="8">
    <citation type="journal article" date="2005" name="Science">
        <title>Antisense Transcription in the Mammalian Transcriptome.</title>
        <authorList>
            <consortium name="RIKEN Genome Exploration Research Group and Genome Science Group (Genome Network Project Core Group) and the FANTOM Consortium"/>
        </authorList>
    </citation>
    <scope>NUCLEOTIDE SEQUENCE</scope>
    <source>
        <strain evidence="1">C57BL/6J</strain>
        <tissue evidence="1">Retina</tissue>
    </source>
</reference>
<reference evidence="1" key="2">
    <citation type="journal article" date="2000" name="Genome Res.">
        <title>Normalization and subtraction of cap-trapper-selected cDNAs to prepare full-length cDNA libraries for rapid discovery of new genes.</title>
        <authorList>
            <person name="Carninci P."/>
            <person name="Shibata Y."/>
            <person name="Hayatsu N."/>
            <person name="Sugahara Y."/>
            <person name="Shibata K."/>
            <person name="Itoh M."/>
            <person name="Konno H."/>
            <person name="Okazaki Y."/>
            <person name="Muramatsu M."/>
            <person name="Hayashizaki Y."/>
        </authorList>
    </citation>
    <scope>NUCLEOTIDE SEQUENCE</scope>
    <source>
        <strain evidence="1">C57BL/6J</strain>
        <tissue evidence="1">Retina</tissue>
    </source>
</reference>
<accession>Q8C8V9</accession>
<reference evidence="1" key="7">
    <citation type="journal article" date="2005" name="Science">
        <title>The Transcriptional Landscape of the Mammalian Genome.</title>
        <authorList>
            <consortium name="The FANTOM Consortium"/>
            <consortium name="Riken Genome Exploration Research Group and Genome Science Group (Genome Network Project Core Group)"/>
        </authorList>
    </citation>
    <scope>NUCLEOTIDE SEQUENCE</scope>
    <source>
        <strain evidence="1">C57BL/6J</strain>
        <tissue evidence="1">Retina</tissue>
    </source>
</reference>
<proteinExistence type="evidence at transcript level"/>
<reference evidence="1" key="5">
    <citation type="submission" date="2001-07" db="EMBL/GenBank/DDBJ databases">
        <authorList>
            <person name="Adachi J."/>
            <person name="Aizawa K."/>
            <person name="Akimura T."/>
            <person name="Arakawa T."/>
            <person name="Bono H."/>
            <person name="Carninci P."/>
            <person name="Fukuda S."/>
            <person name="Furuno M."/>
            <person name="Hanagaki T."/>
            <person name="Hara A."/>
            <person name="Hashizume W."/>
            <person name="Hayashida K."/>
            <person name="Hayatsu N."/>
            <person name="Hiramoto K."/>
            <person name="Hiraoka T."/>
            <person name="Hirozane T."/>
            <person name="Hori F."/>
            <person name="Imotani K."/>
            <person name="Ishii Y."/>
            <person name="Itoh M."/>
            <person name="Kagawa I."/>
            <person name="Kasukawa T."/>
            <person name="Katoh H."/>
            <person name="Kawai J."/>
            <person name="Kojima Y."/>
            <person name="Kondo S."/>
            <person name="Konno H."/>
            <person name="Kouda M."/>
            <person name="Koya S."/>
            <person name="Kurihara C."/>
            <person name="Matsuyama T."/>
            <person name="Miyazaki A."/>
            <person name="Murata M."/>
            <person name="Nakamura M."/>
            <person name="Nishi K."/>
            <person name="Nomura K."/>
            <person name="Numazaki R."/>
            <person name="Ohno M."/>
            <person name="Ohsato N."/>
            <person name="Okazaki Y."/>
            <person name="Saito R."/>
            <person name="Saitoh H."/>
            <person name="Sakai C."/>
            <person name="Sakai K."/>
            <person name="Sakazume N."/>
            <person name="Sano H."/>
            <person name="Sasaki D."/>
            <person name="Shibata K."/>
            <person name="Shinagawa A."/>
            <person name="Shiraki T."/>
            <person name="Sogabe Y."/>
            <person name="Tagami M."/>
            <person name="Tagawa A."/>
            <person name="Takahashi F."/>
            <person name="Takaku-Akahira S."/>
            <person name="Takeda Y."/>
            <person name="Tanaka T."/>
            <person name="Tomaru A."/>
            <person name="Toya T."/>
            <person name="Yasunishi A."/>
            <person name="Muramatsu M."/>
            <person name="Hayashizaki Y."/>
        </authorList>
    </citation>
    <scope>NUCLEOTIDE SEQUENCE</scope>
    <source>
        <strain evidence="1">C57BL/6J</strain>
        <tissue evidence="1">Retina</tissue>
    </source>
</reference>
<dbReference type="AlphaFoldDB" id="Q8C8V9"/>
<dbReference type="EMBL" id="AK044388">
    <property type="protein sequence ID" value="BAC31898.1"/>
    <property type="molecule type" value="mRNA"/>
</dbReference>
<organism evidence="1">
    <name type="scientific">Mus musculus</name>
    <name type="common">Mouse</name>
    <dbReference type="NCBI Taxonomy" id="10090"/>
    <lineage>
        <taxon>Eukaryota</taxon>
        <taxon>Metazoa</taxon>
        <taxon>Chordata</taxon>
        <taxon>Craniata</taxon>
        <taxon>Vertebrata</taxon>
        <taxon>Euteleostomi</taxon>
        <taxon>Mammalia</taxon>
        <taxon>Eutheria</taxon>
        <taxon>Euarchontoglires</taxon>
        <taxon>Glires</taxon>
        <taxon>Rodentia</taxon>
        <taxon>Myomorpha</taxon>
        <taxon>Muroidea</taxon>
        <taxon>Muridae</taxon>
        <taxon>Murinae</taxon>
        <taxon>Mus</taxon>
        <taxon>Mus</taxon>
    </lineage>
</organism>
<sequence>MGNLPRAVQLHPAPCYLLVAIDYTRQDFFVEPCLSWNSLCRPGYSGTQTFAYFCLLRAEVKGMNPHTWLIICLLNKRLPTEKGFHSWVHEEMLRSMYPWSCTKSYREHISVERLKTLIQPGNECPPKTLVWG</sequence>
<gene>
    <name evidence="2" type="primary">Gm11961</name>
    <name evidence="2" type="synonym">OTTMUSG00000005065</name>
</gene>
<dbReference type="MGI" id="MGI:3652303">
    <property type="gene designation" value="Gm11961"/>
</dbReference>
<dbReference type="AGR" id="MGI:3652303"/>
<protein>
    <submittedName>
        <fullName evidence="1">Uncharacterized protein</fullName>
    </submittedName>
</protein>